<dbReference type="Proteomes" id="UP001183648">
    <property type="component" value="Unassembled WGS sequence"/>
</dbReference>
<feature type="domain" description="DUF222" evidence="1">
    <location>
        <begin position="55"/>
        <end position="417"/>
    </location>
</feature>
<protein>
    <recommendedName>
        <fullName evidence="1">DUF222 domain-containing protein</fullName>
    </recommendedName>
</protein>
<sequence>MQTLTPMTAPSGVAVLEGLRDAHAALDRGLLRDDRGQVVGWASMAGLDSDELAEAIRLQASLEARMAGLGLHVLAAAEASDAKATTAATHTETWASRAAGRNRERSWGSLGVAQHLESTYAHVRAALAEGRITDDHARIIVRACEKVGGIVERLRRDARDRGLTEEQVADAVPTVSPEELAACERVLVDKALMMSPKRLTAAARRVLAPLRKRVEVRLPEVDPVTGELTEVDLALVVEDEQVRDAEDAALRETYLFLHERDDGCWAGQFVLPPLAGQALRNRLEHLTAPRRAAQRVAAGEEGHGSITVEPTDGATLTHGERLGRALCEIIEHLPTDGFGRGGAVDAAIVVHIDEGKLRAGLGSAPLATGGDLSASEARRLACNAGILPLVLSGDSVPIDLGRDKRLFSRHQAIVLSAQHDTCAAQDCERPFAWCDLHHLLEWSCLGPTDLDNAVPLCGHHHRRIHDPLYEHRVHPDGSITFEHRWPSRRRRTWVPHVPSWAA</sequence>
<name>A0ABU2BWM1_9ACTN</name>
<evidence type="ECO:0000313" key="2">
    <source>
        <dbReference type="EMBL" id="MDR7362856.1"/>
    </source>
</evidence>
<dbReference type="InterPro" id="IPR003615">
    <property type="entry name" value="HNH_nuc"/>
</dbReference>
<dbReference type="CDD" id="cd00085">
    <property type="entry name" value="HNHc"/>
    <property type="match status" value="1"/>
</dbReference>
<dbReference type="RefSeq" id="WP_310302405.1">
    <property type="nucleotide sequence ID" value="NZ_BAAAPS010000013.1"/>
</dbReference>
<proteinExistence type="predicted"/>
<comment type="caution">
    <text evidence="2">The sequence shown here is derived from an EMBL/GenBank/DDBJ whole genome shotgun (WGS) entry which is preliminary data.</text>
</comment>
<accession>A0ABU2BWM1</accession>
<evidence type="ECO:0000313" key="3">
    <source>
        <dbReference type="Proteomes" id="UP001183648"/>
    </source>
</evidence>
<dbReference type="InterPro" id="IPR003870">
    <property type="entry name" value="DUF222"/>
</dbReference>
<evidence type="ECO:0000259" key="1">
    <source>
        <dbReference type="Pfam" id="PF02720"/>
    </source>
</evidence>
<organism evidence="2 3">
    <name type="scientific">Nocardioides marmoribigeumensis</name>
    <dbReference type="NCBI Taxonomy" id="433649"/>
    <lineage>
        <taxon>Bacteria</taxon>
        <taxon>Bacillati</taxon>
        <taxon>Actinomycetota</taxon>
        <taxon>Actinomycetes</taxon>
        <taxon>Propionibacteriales</taxon>
        <taxon>Nocardioidaceae</taxon>
        <taxon>Nocardioides</taxon>
    </lineage>
</organism>
<dbReference type="Pfam" id="PF02720">
    <property type="entry name" value="DUF222"/>
    <property type="match status" value="1"/>
</dbReference>
<reference evidence="2 3" key="1">
    <citation type="submission" date="2023-07" db="EMBL/GenBank/DDBJ databases">
        <title>Sequencing the genomes of 1000 actinobacteria strains.</title>
        <authorList>
            <person name="Klenk H.-P."/>
        </authorList>
    </citation>
    <scope>NUCLEOTIDE SEQUENCE [LARGE SCALE GENOMIC DNA]</scope>
    <source>
        <strain evidence="2 3">DSM 19426</strain>
    </source>
</reference>
<dbReference type="EMBL" id="JAVDYG010000001">
    <property type="protein sequence ID" value="MDR7362856.1"/>
    <property type="molecule type" value="Genomic_DNA"/>
</dbReference>
<gene>
    <name evidence="2" type="ORF">J2S63_002409</name>
</gene>
<keyword evidence="3" id="KW-1185">Reference proteome</keyword>